<evidence type="ECO:0000256" key="1">
    <source>
        <dbReference type="SAM" id="MobiDB-lite"/>
    </source>
</evidence>
<proteinExistence type="predicted"/>
<feature type="compositionally biased region" description="Basic and acidic residues" evidence="1">
    <location>
        <begin position="8"/>
        <end position="37"/>
    </location>
</feature>
<evidence type="ECO:0000313" key="3">
    <source>
        <dbReference type="Proteomes" id="UP001171902"/>
    </source>
</evidence>
<comment type="caution">
    <text evidence="2">The sequence shown here is derived from an EMBL/GenBank/DDBJ whole genome shotgun (WGS) entry which is preliminary data.</text>
</comment>
<dbReference type="Proteomes" id="UP001171902">
    <property type="component" value="Unassembled WGS sequence"/>
</dbReference>
<name>A0ABT7YQT1_9ACTN</name>
<accession>A0ABT7YQT1</accession>
<reference evidence="2" key="1">
    <citation type="submission" date="2023-06" db="EMBL/GenBank/DDBJ databases">
        <title>Gycomyces niveus sp.nov., a novel actinomycete isolated from soil in Shouguang.</title>
        <authorList>
            <person name="Yang X."/>
            <person name="Zhao J."/>
        </authorList>
    </citation>
    <scope>NUCLEOTIDE SEQUENCE</scope>
    <source>
        <strain evidence="2">NEAU C2</strain>
    </source>
</reference>
<sequence length="52" mass="6274">MGFFKAIEPPRDNSDREWKRYASDRKEANKAATREIERQRLERARNCQFGED</sequence>
<dbReference type="RefSeq" id="WP_289957908.1">
    <property type="nucleotide sequence ID" value="NZ_JAUEMJ010000004.1"/>
</dbReference>
<gene>
    <name evidence="2" type="ORF">QWI33_14735</name>
</gene>
<dbReference type="EMBL" id="JAUEMJ010000004">
    <property type="protein sequence ID" value="MDN3240986.1"/>
    <property type="molecule type" value="Genomic_DNA"/>
</dbReference>
<evidence type="ECO:0008006" key="4">
    <source>
        <dbReference type="Google" id="ProtNLM"/>
    </source>
</evidence>
<protein>
    <recommendedName>
        <fullName evidence="4">BZIP domain-containing protein</fullName>
    </recommendedName>
</protein>
<evidence type="ECO:0000313" key="2">
    <source>
        <dbReference type="EMBL" id="MDN3240986.1"/>
    </source>
</evidence>
<organism evidence="2 3">
    <name type="scientific">Glycomyces tritici</name>
    <dbReference type="NCBI Taxonomy" id="2665176"/>
    <lineage>
        <taxon>Bacteria</taxon>
        <taxon>Bacillati</taxon>
        <taxon>Actinomycetota</taxon>
        <taxon>Actinomycetes</taxon>
        <taxon>Glycomycetales</taxon>
        <taxon>Glycomycetaceae</taxon>
        <taxon>Glycomyces</taxon>
    </lineage>
</organism>
<feature type="region of interest" description="Disordered" evidence="1">
    <location>
        <begin position="1"/>
        <end position="37"/>
    </location>
</feature>
<keyword evidence="3" id="KW-1185">Reference proteome</keyword>